<evidence type="ECO:0000313" key="3">
    <source>
        <dbReference type="Proteomes" id="UP001159363"/>
    </source>
</evidence>
<feature type="region of interest" description="Disordered" evidence="1">
    <location>
        <begin position="526"/>
        <end position="550"/>
    </location>
</feature>
<sequence length="1466" mass="162129">MLVVPDEAASRRAFSGISRLPRPCIPAPLHTHLTSPSSALKTSISRTSSLPLRGTGFESRMGSADIHTSETWRTLPITGAKHVYTEVDVAFQDKIGAKHVYTEVYFAIGSQFSIRDLGDSDPIADLQGNNIEVLRDDLRYDHVRHVVDDSEPIADLHENKHKITCYLSRNATMNVCYQTVHELHLSLRSIKSPAPTSAVFSTASYLTCIDFPLNTICSTLPYKDGQIWTALNNEVLRTDEGETIRKCNGEVNGRPQRKPADQRHSPARYPRAKCRGDLAGNRTRFAVVGSAHPSHYTTAAPRGDLAGNRTRFAVVGSAHPSHYGTAAPRGDLAGNRTRFAVVGSAHPSHYGTAAPTCEISALLELPSSIVYKVIIFREKFSAEICWYTWRHFSGIRRDVEPGFRRSVLAAVGRGEDGWLPGVVKSLAMTSLLANQIMGKEDSGRDGYRSGSVLALLPGLVHKQRRLFTSGAALFESATPSPATCDSLRADEDAAGLVRSSTVMRGRGNRISPRKPTDQWHRPAQFPHAKIREREKEREREHSFAQPGENIASRNSRALALGIETITLSFLSDVRPTADANSRSRQRDDVTDLQDVGAPFLNQLMLETCSPDGNTARRESSGERSTWPKIIASTITDTLRMSDTYDRCCTFQGEPQSPVGTFESSLRPIGDGELCAPVTHLSRIPYPSSTPSSHPLPLVRPRDPNISHSYEEARLQAVMCLDEGSPPILGDIPRGRSEVRREQHRNAKSGKREILGKTTRPAASSGTIPTCEYPGATPLGIEHRLATLGRDPSCCVRLDVGSAVVGKFVLWMLVGWCAAIFSEQFFCSRRRCRFGIFIPRRRGCDVTVFVPFHDFARLMDFRIMALSSFEDFAAVFNHVQGLSRLPRDLHQGFWTLYQFCLCAHEVYTERGTKVVLSGMDDKQYIKADGISTLPWGHYRIPTFFYYPLTIVTAPKLIQPTHENHNCHHHTTLNYVQLPQPHVPPVPQPSTQLYTAAHNKPRIDYTKACQLNSTGGRGGAVVGLLASHQGEPGSIHGGESCRTMPLVDGFSRWVFHIPRPCIPALLQTHLSSPASALETSMSRAAQISSLTQFNSVIRSFITTFHSTSHRLVGWRPVINVARYYVVYGVLRNNRRVMSGNAGTNRTGLHAVVGISRDTRILRSREPMRAKRDVYGAERERIGPGGGGEDGAGKLRENPSTSGQSVLTCENIANRNRFAKVVARLAGRCAGEWSMSGIATSPKDNTRLFPLTRPTYRLDLGSREVCCTVSSPTSSLPRPKHHFFFFPPRHLQHVYEDWPLVVPLKACLAYSCAIPTCVLTGKYPFHYALPIHTTILASPALNLVTLVTGNSPKCLVLAQCVNSIAPWRSRLRPATSMTCRRHRAYPRSAVTYLSYGGQSAFPPDTALRKSFQLEPEIFINYFEGNSSFKAVAYVEIFFRLRVRTAGGRSDKGDTATCVKRPIASTRASL</sequence>
<evidence type="ECO:0000313" key="2">
    <source>
        <dbReference type="EMBL" id="KAJ8872265.1"/>
    </source>
</evidence>
<dbReference type="Proteomes" id="UP001159363">
    <property type="component" value="Chromosome 10"/>
</dbReference>
<dbReference type="EMBL" id="JARBHB010000011">
    <property type="protein sequence ID" value="KAJ8872265.1"/>
    <property type="molecule type" value="Genomic_DNA"/>
</dbReference>
<gene>
    <name evidence="2" type="ORF">PR048_025867</name>
</gene>
<feature type="region of interest" description="Disordered" evidence="1">
    <location>
        <begin position="1176"/>
        <end position="1201"/>
    </location>
</feature>
<comment type="caution">
    <text evidence="2">The sequence shown here is derived from an EMBL/GenBank/DDBJ whole genome shotgun (WGS) entry which is preliminary data.</text>
</comment>
<organism evidence="2 3">
    <name type="scientific">Dryococelus australis</name>
    <dbReference type="NCBI Taxonomy" id="614101"/>
    <lineage>
        <taxon>Eukaryota</taxon>
        <taxon>Metazoa</taxon>
        <taxon>Ecdysozoa</taxon>
        <taxon>Arthropoda</taxon>
        <taxon>Hexapoda</taxon>
        <taxon>Insecta</taxon>
        <taxon>Pterygota</taxon>
        <taxon>Neoptera</taxon>
        <taxon>Polyneoptera</taxon>
        <taxon>Phasmatodea</taxon>
        <taxon>Verophasmatodea</taxon>
        <taxon>Anareolatae</taxon>
        <taxon>Phasmatidae</taxon>
        <taxon>Eurycanthinae</taxon>
        <taxon>Dryococelus</taxon>
    </lineage>
</organism>
<evidence type="ECO:0000256" key="1">
    <source>
        <dbReference type="SAM" id="MobiDB-lite"/>
    </source>
</evidence>
<keyword evidence="3" id="KW-1185">Reference proteome</keyword>
<feature type="region of interest" description="Disordered" evidence="1">
    <location>
        <begin position="248"/>
        <end position="271"/>
    </location>
</feature>
<reference evidence="2 3" key="1">
    <citation type="submission" date="2023-02" db="EMBL/GenBank/DDBJ databases">
        <title>LHISI_Scaffold_Assembly.</title>
        <authorList>
            <person name="Stuart O.P."/>
            <person name="Cleave R."/>
            <person name="Magrath M.J.L."/>
            <person name="Mikheyev A.S."/>
        </authorList>
    </citation>
    <scope>NUCLEOTIDE SEQUENCE [LARGE SCALE GENOMIC DNA]</scope>
    <source>
        <strain evidence="2">Daus_M_001</strain>
        <tissue evidence="2">Leg muscle</tissue>
    </source>
</reference>
<protein>
    <submittedName>
        <fullName evidence="2">Uncharacterized protein</fullName>
    </submittedName>
</protein>
<feature type="compositionally biased region" description="Basic and acidic residues" evidence="1">
    <location>
        <begin position="529"/>
        <end position="542"/>
    </location>
</feature>
<accession>A0ABQ9GJR3</accession>
<proteinExistence type="predicted"/>
<name>A0ABQ9GJR3_9NEOP</name>